<dbReference type="AlphaFoldDB" id="A0A2M7B5W4"/>
<evidence type="ECO:0000256" key="2">
    <source>
        <dbReference type="ARBA" id="ARBA00022730"/>
    </source>
</evidence>
<comment type="caution">
    <text evidence="10">The sequence shown here is derived from an EMBL/GenBank/DDBJ whole genome shotgun (WGS) entry which is preliminary data.</text>
</comment>
<dbReference type="SMART" id="SM00363">
    <property type="entry name" value="S4"/>
    <property type="match status" value="1"/>
</dbReference>
<evidence type="ECO:0000259" key="9">
    <source>
        <dbReference type="SMART" id="SM01390"/>
    </source>
</evidence>
<evidence type="ECO:0000256" key="4">
    <source>
        <dbReference type="ARBA" id="ARBA00022980"/>
    </source>
</evidence>
<dbReference type="Gene3D" id="3.10.290.10">
    <property type="entry name" value="RNA-binding S4 domain"/>
    <property type="match status" value="1"/>
</dbReference>
<keyword evidence="2 7" id="KW-0699">rRNA-binding</keyword>
<evidence type="ECO:0000256" key="1">
    <source>
        <dbReference type="ARBA" id="ARBA00007465"/>
    </source>
</evidence>
<reference evidence="11" key="1">
    <citation type="submission" date="2017-09" db="EMBL/GenBank/DDBJ databases">
        <title>Depth-based differentiation of microbial function through sediment-hosted aquifers and enrichment of novel symbionts in the deep terrestrial subsurface.</title>
        <authorList>
            <person name="Probst A.J."/>
            <person name="Ladd B."/>
            <person name="Jarett J.K."/>
            <person name="Geller-Mcgrath D.E."/>
            <person name="Sieber C.M.K."/>
            <person name="Emerson J.B."/>
            <person name="Anantharaman K."/>
            <person name="Thomas B.C."/>
            <person name="Malmstrom R."/>
            <person name="Stieglmeier M."/>
            <person name="Klingl A."/>
            <person name="Woyke T."/>
            <person name="Ryan C.M."/>
            <person name="Banfield J.F."/>
        </authorList>
    </citation>
    <scope>NUCLEOTIDE SEQUENCE [LARGE SCALE GENOMIC DNA]</scope>
</reference>
<dbReference type="Pfam" id="PF01479">
    <property type="entry name" value="S4"/>
    <property type="match status" value="1"/>
</dbReference>
<comment type="function">
    <text evidence="7">With S5 and S12 plays an important role in translational accuracy.</text>
</comment>
<dbReference type="GO" id="GO:0019843">
    <property type="term" value="F:rRNA binding"/>
    <property type="evidence" value="ECO:0007669"/>
    <property type="project" value="UniProtKB-UniRule"/>
</dbReference>
<dbReference type="GO" id="GO:0042274">
    <property type="term" value="P:ribosomal small subunit biogenesis"/>
    <property type="evidence" value="ECO:0007669"/>
    <property type="project" value="TreeGrafter"/>
</dbReference>
<dbReference type="PROSITE" id="PS50889">
    <property type="entry name" value="S4"/>
    <property type="match status" value="1"/>
</dbReference>
<dbReference type="PANTHER" id="PTHR11831:SF4">
    <property type="entry name" value="SMALL RIBOSOMAL SUBUNIT PROTEIN US4M"/>
    <property type="match status" value="1"/>
</dbReference>
<organism evidence="10 11">
    <name type="scientific">Candidatus Wolfebacteria bacterium CG03_land_8_20_14_0_80_40_12</name>
    <dbReference type="NCBI Taxonomy" id="1975069"/>
    <lineage>
        <taxon>Bacteria</taxon>
        <taxon>Candidatus Wolfeibacteriota</taxon>
    </lineage>
</organism>
<evidence type="ECO:0000256" key="5">
    <source>
        <dbReference type="ARBA" id="ARBA00023274"/>
    </source>
</evidence>
<dbReference type="InterPro" id="IPR005709">
    <property type="entry name" value="Ribosomal_uS4_bac-type"/>
</dbReference>
<dbReference type="SUPFAM" id="SSF55174">
    <property type="entry name" value="Alpha-L RNA-binding motif"/>
    <property type="match status" value="1"/>
</dbReference>
<dbReference type="GO" id="GO:0003735">
    <property type="term" value="F:structural constituent of ribosome"/>
    <property type="evidence" value="ECO:0007669"/>
    <property type="project" value="InterPro"/>
</dbReference>
<gene>
    <name evidence="7" type="primary">rpsD</name>
    <name evidence="10" type="ORF">COS61_01045</name>
</gene>
<dbReference type="FunFam" id="3.10.290.10:FF:000001">
    <property type="entry name" value="30S ribosomal protein S4"/>
    <property type="match status" value="1"/>
</dbReference>
<keyword evidence="4 7" id="KW-0689">Ribosomal protein</keyword>
<dbReference type="Proteomes" id="UP000228949">
    <property type="component" value="Unassembled WGS sequence"/>
</dbReference>
<dbReference type="NCBIfam" id="NF003717">
    <property type="entry name" value="PRK05327.1"/>
    <property type="match status" value="1"/>
</dbReference>
<dbReference type="CDD" id="cd00165">
    <property type="entry name" value="S4"/>
    <property type="match status" value="1"/>
</dbReference>
<evidence type="ECO:0000256" key="3">
    <source>
        <dbReference type="ARBA" id="ARBA00022884"/>
    </source>
</evidence>
<evidence type="ECO:0000259" key="8">
    <source>
        <dbReference type="SMART" id="SM00363"/>
    </source>
</evidence>
<dbReference type="EMBL" id="PEVJ01000024">
    <property type="protein sequence ID" value="PIU98511.1"/>
    <property type="molecule type" value="Genomic_DNA"/>
</dbReference>
<dbReference type="PANTHER" id="PTHR11831">
    <property type="entry name" value="30S 40S RIBOSOMAL PROTEIN"/>
    <property type="match status" value="1"/>
</dbReference>
<protein>
    <recommendedName>
        <fullName evidence="6 7">Small ribosomal subunit protein uS4</fullName>
    </recommendedName>
</protein>
<dbReference type="Pfam" id="PF00163">
    <property type="entry name" value="Ribosomal_S4"/>
    <property type="match status" value="1"/>
</dbReference>
<keyword evidence="3 7" id="KW-0694">RNA-binding</keyword>
<dbReference type="InterPro" id="IPR001912">
    <property type="entry name" value="Ribosomal_uS4_N"/>
</dbReference>
<dbReference type="InterPro" id="IPR002942">
    <property type="entry name" value="S4_RNA-bd"/>
</dbReference>
<accession>A0A2M7B5W4</accession>
<sequence>MKKSAEKLERSLGAKLFLKAERCNSPKCAMIRRPQRPGIHGKKRQRAKTEYGQQLLEKQRIRASYGLKERQLTRIVGKAIKKIGSATESLIKILECQLSNAIFRLGMAPSRTVARQLISHGHFLVNSKKVTISSYAVKVGDVISIKPSSAELLIFKGLSDKIRKNETPEWLTFDEKKLEGRIKSLPQNVEMPFDINLVVDYYSK</sequence>
<dbReference type="Gene3D" id="1.10.1050.10">
    <property type="entry name" value="Ribosomal Protein S4 Delta 41, Chain A, domain 1"/>
    <property type="match status" value="1"/>
</dbReference>
<feature type="domain" description="RNA-binding S4" evidence="8">
    <location>
        <begin position="96"/>
        <end position="158"/>
    </location>
</feature>
<comment type="subunit">
    <text evidence="7">Part of the 30S ribosomal subunit. Contacts protein S5. The interaction surface between S4 and S5 is involved in control of translational fidelity.</text>
</comment>
<feature type="domain" description="Small ribosomal subunit protein uS4 N-terminal" evidence="9">
    <location>
        <begin position="3"/>
        <end position="95"/>
    </location>
</feature>
<comment type="function">
    <text evidence="7">One of the primary rRNA binding proteins, it binds directly to 16S rRNA where it nucleates assembly of the body of the 30S subunit.</text>
</comment>
<dbReference type="GO" id="GO:0015935">
    <property type="term" value="C:small ribosomal subunit"/>
    <property type="evidence" value="ECO:0007669"/>
    <property type="project" value="InterPro"/>
</dbReference>
<name>A0A2M7B5W4_9BACT</name>
<dbReference type="InterPro" id="IPR022801">
    <property type="entry name" value="Ribosomal_uS4"/>
</dbReference>
<evidence type="ECO:0000256" key="6">
    <source>
        <dbReference type="ARBA" id="ARBA00035254"/>
    </source>
</evidence>
<dbReference type="GO" id="GO:0006412">
    <property type="term" value="P:translation"/>
    <property type="evidence" value="ECO:0007669"/>
    <property type="project" value="UniProtKB-UniRule"/>
</dbReference>
<evidence type="ECO:0000313" key="11">
    <source>
        <dbReference type="Proteomes" id="UP000228949"/>
    </source>
</evidence>
<dbReference type="HAMAP" id="MF_01306_B">
    <property type="entry name" value="Ribosomal_uS4_B"/>
    <property type="match status" value="1"/>
</dbReference>
<evidence type="ECO:0000313" key="10">
    <source>
        <dbReference type="EMBL" id="PIU98511.1"/>
    </source>
</evidence>
<dbReference type="InterPro" id="IPR036986">
    <property type="entry name" value="S4_RNA-bd_sf"/>
</dbReference>
<keyword evidence="5 7" id="KW-0687">Ribonucleoprotein</keyword>
<dbReference type="SMART" id="SM01390">
    <property type="entry name" value="Ribosomal_S4"/>
    <property type="match status" value="1"/>
</dbReference>
<dbReference type="NCBIfam" id="TIGR01017">
    <property type="entry name" value="rpsD_bact"/>
    <property type="match status" value="1"/>
</dbReference>
<evidence type="ECO:0000256" key="7">
    <source>
        <dbReference type="HAMAP-Rule" id="MF_01306"/>
    </source>
</evidence>
<comment type="similarity">
    <text evidence="1 7">Belongs to the universal ribosomal protein uS4 family.</text>
</comment>
<proteinExistence type="inferred from homology"/>